<name>A0ABX2KXJ3_9PROT</name>
<dbReference type="Gene3D" id="3.40.630.30">
    <property type="match status" value="1"/>
</dbReference>
<protein>
    <submittedName>
        <fullName evidence="2">GNAT family N-acetyltransferase</fullName>
    </submittedName>
</protein>
<evidence type="ECO:0000259" key="1">
    <source>
        <dbReference type="PROSITE" id="PS51186"/>
    </source>
</evidence>
<organism evidence="2 3">
    <name type="scientific">Azospirillum formosense</name>
    <dbReference type="NCBI Taxonomy" id="861533"/>
    <lineage>
        <taxon>Bacteria</taxon>
        <taxon>Pseudomonadati</taxon>
        <taxon>Pseudomonadota</taxon>
        <taxon>Alphaproteobacteria</taxon>
        <taxon>Rhodospirillales</taxon>
        <taxon>Azospirillaceae</taxon>
        <taxon>Azospirillum</taxon>
    </lineage>
</organism>
<dbReference type="EMBL" id="WHOR01000100">
    <property type="protein sequence ID" value="NUB20449.1"/>
    <property type="molecule type" value="Genomic_DNA"/>
</dbReference>
<dbReference type="SUPFAM" id="SSF55729">
    <property type="entry name" value="Acyl-CoA N-acyltransferases (Nat)"/>
    <property type="match status" value="1"/>
</dbReference>
<dbReference type="PROSITE" id="PS51186">
    <property type="entry name" value="GNAT"/>
    <property type="match status" value="1"/>
</dbReference>
<accession>A0ABX2KXJ3</accession>
<dbReference type="NCBIfam" id="NF040501">
    <property type="entry name" value="resist_ArsN2"/>
    <property type="match status" value="1"/>
</dbReference>
<reference evidence="2 3" key="1">
    <citation type="submission" date="2019-10" db="EMBL/GenBank/DDBJ databases">
        <title>Genome sequence of Azospirillum formosense CC-Nfb-7.</title>
        <authorList>
            <person name="Ambrosini A."/>
            <person name="Sant'Anna F.H."/>
            <person name="Cassan F.D."/>
            <person name="Souza E.M."/>
            <person name="Passaglia L.M.P."/>
        </authorList>
    </citation>
    <scope>NUCLEOTIDE SEQUENCE [LARGE SCALE GENOMIC DNA]</scope>
    <source>
        <strain evidence="2 3">CC-NFb-7</strain>
    </source>
</reference>
<feature type="domain" description="N-acetyltransferase" evidence="1">
    <location>
        <begin position="5"/>
        <end position="147"/>
    </location>
</feature>
<gene>
    <name evidence="2" type="ORF">GBZ26_14700</name>
</gene>
<dbReference type="InterPro" id="IPR016181">
    <property type="entry name" value="Acyl_CoA_acyltransferase"/>
</dbReference>
<comment type="caution">
    <text evidence="2">The sequence shown here is derived from an EMBL/GenBank/DDBJ whole genome shotgun (WGS) entry which is preliminary data.</text>
</comment>
<sequence>MTGPRTVTPLAKPELPALAALLAMEGLPNQDIADAGRRFWRVDDPDGLLGYGGLEVYERDGLLRSVVVLPERRRRGNGHAVVDAISREAVALGLERLWLLTIGAAGFFERIGFGRAERSEAPPDVRASAQFAGLCPGSAVCLRRDLASPVVETAARDAATAIPSEIAPVR</sequence>
<keyword evidence="3" id="KW-1185">Reference proteome</keyword>
<proteinExistence type="predicted"/>
<dbReference type="Proteomes" id="UP000639419">
    <property type="component" value="Unassembled WGS sequence"/>
</dbReference>
<dbReference type="CDD" id="cd04301">
    <property type="entry name" value="NAT_SF"/>
    <property type="match status" value="1"/>
</dbReference>
<evidence type="ECO:0000313" key="3">
    <source>
        <dbReference type="Proteomes" id="UP000639419"/>
    </source>
</evidence>
<evidence type="ECO:0000313" key="2">
    <source>
        <dbReference type="EMBL" id="NUB20449.1"/>
    </source>
</evidence>
<dbReference type="RefSeq" id="WP_174439480.1">
    <property type="nucleotide sequence ID" value="NZ_BAABCC010000034.1"/>
</dbReference>
<dbReference type="InterPro" id="IPR000182">
    <property type="entry name" value="GNAT_dom"/>
</dbReference>
<dbReference type="Pfam" id="PF13508">
    <property type="entry name" value="Acetyltransf_7"/>
    <property type="match status" value="1"/>
</dbReference>